<dbReference type="Proteomes" id="UP000003295">
    <property type="component" value="Unassembled WGS sequence"/>
</dbReference>
<reference evidence="1 2" key="1">
    <citation type="submission" date="2009-04" db="EMBL/GenBank/DDBJ databases">
        <authorList>
            <person name="Weinstock G."/>
            <person name="Sodergren E."/>
            <person name="Clifton S."/>
            <person name="Fulton L."/>
            <person name="Fulton B."/>
            <person name="Courtney L."/>
            <person name="Fronick C."/>
            <person name="Harrison M."/>
            <person name="Strong C."/>
            <person name="Farmer C."/>
            <person name="Delahaunty K."/>
            <person name="Markovic C."/>
            <person name="Hall O."/>
            <person name="Minx P."/>
            <person name="Tomlinson C."/>
            <person name="Mitreva M."/>
            <person name="Nelson J."/>
            <person name="Hou S."/>
            <person name="Wollam A."/>
            <person name="Pepin K.H."/>
            <person name="Johnson M."/>
            <person name="Bhonagiri V."/>
            <person name="Nash W.E."/>
            <person name="Warren W."/>
            <person name="Chinwalla A."/>
            <person name="Mardis E.R."/>
            <person name="Wilson R.K."/>
        </authorList>
    </citation>
    <scope>NUCLEOTIDE SEQUENCE [LARGE SCALE GENOMIC DNA]</scope>
    <source>
        <strain evidence="1 2">DSM 13280</strain>
    </source>
</reference>
<dbReference type="EMBL" id="ABXH02000003">
    <property type="protein sequence ID" value="EEP45024.1"/>
    <property type="molecule type" value="Genomic_DNA"/>
</dbReference>
<evidence type="ECO:0000313" key="2">
    <source>
        <dbReference type="Proteomes" id="UP000003295"/>
    </source>
</evidence>
<evidence type="ECO:0000313" key="1">
    <source>
        <dbReference type="EMBL" id="EEP45024.1"/>
    </source>
</evidence>
<protein>
    <submittedName>
        <fullName evidence="1">Uncharacterized protein</fullName>
    </submittedName>
</protein>
<dbReference type="AlphaFoldDB" id="C4F7Q6"/>
<comment type="caution">
    <text evidence="1">The sequence shown here is derived from an EMBL/GenBank/DDBJ whole genome shotgun (WGS) entry which is preliminary data.</text>
</comment>
<gene>
    <name evidence="1" type="ORF">COLINT_02071</name>
</gene>
<organism evidence="1 2">
    <name type="scientific">Collinsella intestinalis DSM 13280</name>
    <dbReference type="NCBI Taxonomy" id="521003"/>
    <lineage>
        <taxon>Bacteria</taxon>
        <taxon>Bacillati</taxon>
        <taxon>Actinomycetota</taxon>
        <taxon>Coriobacteriia</taxon>
        <taxon>Coriobacteriales</taxon>
        <taxon>Coriobacteriaceae</taxon>
        <taxon>Collinsella</taxon>
    </lineage>
</organism>
<accession>C4F7Q6</accession>
<sequence>MTVHYFARSDVKGGCVFPINGMDMRRIVLRSQKVHANYYAVKPCQHWHEHPPNPETVSPMISRYRDIMHRGSSGGLRCTLTGFDTDVWICSDGTSDSNALRLY</sequence>
<proteinExistence type="predicted"/>
<name>C4F7Q6_9ACTN</name>
<dbReference type="HOGENOM" id="CLU_2258944_0_0_11"/>